<dbReference type="Proteomes" id="UP000018888">
    <property type="component" value="Unassembled WGS sequence"/>
</dbReference>
<dbReference type="Gene3D" id="3.30.530.20">
    <property type="match status" value="1"/>
</dbReference>
<dbReference type="GO" id="GO:0008289">
    <property type="term" value="F:lipid binding"/>
    <property type="evidence" value="ECO:0007669"/>
    <property type="project" value="InterPro"/>
</dbReference>
<dbReference type="SUPFAM" id="SSF55961">
    <property type="entry name" value="Bet v1-like"/>
    <property type="match status" value="1"/>
</dbReference>
<organism evidence="3 4">
    <name type="scientific">Rhizophagus irregularis (strain DAOM 181602 / DAOM 197198 / MUCL 43194)</name>
    <name type="common">Arbuscular mycorrhizal fungus</name>
    <name type="synonym">Glomus intraradices</name>
    <dbReference type="NCBI Taxonomy" id="747089"/>
    <lineage>
        <taxon>Eukaryota</taxon>
        <taxon>Fungi</taxon>
        <taxon>Fungi incertae sedis</taxon>
        <taxon>Mucoromycota</taxon>
        <taxon>Glomeromycotina</taxon>
        <taxon>Glomeromycetes</taxon>
        <taxon>Glomerales</taxon>
        <taxon>Glomeraceae</taxon>
        <taxon>Rhizophagus</taxon>
    </lineage>
</organism>
<dbReference type="Pfam" id="PF01852">
    <property type="entry name" value="START"/>
    <property type="match status" value="1"/>
</dbReference>
<dbReference type="InterPro" id="IPR023393">
    <property type="entry name" value="START-like_dom_sf"/>
</dbReference>
<keyword evidence="4" id="KW-1185">Reference proteome</keyword>
<protein>
    <recommendedName>
        <fullName evidence="2">START domain-containing protein</fullName>
    </recommendedName>
</protein>
<comment type="caution">
    <text evidence="3">The sequence shown here is derived from an EMBL/GenBank/DDBJ whole genome shotgun (WGS) entry which is preliminary data.</text>
</comment>
<dbReference type="EMBL" id="AUPC02000034">
    <property type="protein sequence ID" value="POG78237.1"/>
    <property type="molecule type" value="Genomic_DNA"/>
</dbReference>
<feature type="domain" description="START" evidence="2">
    <location>
        <begin position="1"/>
        <end position="189"/>
    </location>
</feature>
<dbReference type="GO" id="GO:0005737">
    <property type="term" value="C:cytoplasm"/>
    <property type="evidence" value="ECO:0007669"/>
    <property type="project" value="UniProtKB-ARBA"/>
</dbReference>
<dbReference type="CDD" id="cd00177">
    <property type="entry name" value="START"/>
    <property type="match status" value="1"/>
</dbReference>
<sequence length="333" mass="37212">MGTMENTPQTTFDLLADVRRRSEWDPMTDEAGIIETIDESTRVQVIYIFIYLLFFFLIFKVGVTLKKNYIFIYSFKKYIKMKAVFPTSARDVVTIGYSTQLEDGRLVMVNKSIEHKLCPEKSGVIRIEAGCAGVVVTPIKDQPNKCFVVQIADANPKGWIPKSVITLVSTRELPASVKKLNKLLSKMPHQSVSKMLTNTPFIPKVPKRSSSSISVSLSSSSSSSSLQHNYHRRNASFSGGSLVENSTRSDRPAYSSFDEFLSNTKGNNNKRSIDKKIPFTGSSFWKSFIDTVLLFGGNSSQGGSKANRFIIVAFAYSLVLIAGIKKWRNRNVI</sequence>
<keyword evidence="1" id="KW-0812">Transmembrane</keyword>
<dbReference type="PANTHER" id="PTHR19308:SF14">
    <property type="entry name" value="START DOMAIN-CONTAINING PROTEIN"/>
    <property type="match status" value="1"/>
</dbReference>
<dbReference type="InterPro" id="IPR051213">
    <property type="entry name" value="START_lipid_transfer"/>
</dbReference>
<reference evidence="3 4" key="1">
    <citation type="journal article" date="2013" name="Proc. Natl. Acad. Sci. U.S.A.">
        <title>Genome of an arbuscular mycorrhizal fungus provides insight into the oldest plant symbiosis.</title>
        <authorList>
            <person name="Tisserant E."/>
            <person name="Malbreil M."/>
            <person name="Kuo A."/>
            <person name="Kohler A."/>
            <person name="Symeonidi A."/>
            <person name="Balestrini R."/>
            <person name="Charron P."/>
            <person name="Duensing N."/>
            <person name="Frei Dit Frey N."/>
            <person name="Gianinazzi-Pearson V."/>
            <person name="Gilbert L.B."/>
            <person name="Handa Y."/>
            <person name="Herr J.R."/>
            <person name="Hijri M."/>
            <person name="Koul R."/>
            <person name="Kawaguchi M."/>
            <person name="Krajinski F."/>
            <person name="Lammers P.J."/>
            <person name="Masclaux F.G."/>
            <person name="Murat C."/>
            <person name="Morin E."/>
            <person name="Ndikumana S."/>
            <person name="Pagni M."/>
            <person name="Petitpierre D."/>
            <person name="Requena N."/>
            <person name="Rosikiewicz P."/>
            <person name="Riley R."/>
            <person name="Saito K."/>
            <person name="San Clemente H."/>
            <person name="Shapiro H."/>
            <person name="van Tuinen D."/>
            <person name="Becard G."/>
            <person name="Bonfante P."/>
            <person name="Paszkowski U."/>
            <person name="Shachar-Hill Y.Y."/>
            <person name="Tuskan G.A."/>
            <person name="Young P.W."/>
            <person name="Sanders I.R."/>
            <person name="Henrissat B."/>
            <person name="Rensing S.A."/>
            <person name="Grigoriev I.V."/>
            <person name="Corradi N."/>
            <person name="Roux C."/>
            <person name="Martin F."/>
        </authorList>
    </citation>
    <scope>NUCLEOTIDE SEQUENCE [LARGE SCALE GENOMIC DNA]</scope>
    <source>
        <strain evidence="3 4">DAOM 197198</strain>
    </source>
</reference>
<evidence type="ECO:0000256" key="1">
    <source>
        <dbReference type="SAM" id="Phobius"/>
    </source>
</evidence>
<reference evidence="3 4" key="2">
    <citation type="journal article" date="2018" name="New Phytol.">
        <title>High intraspecific genome diversity in the model arbuscular mycorrhizal symbiont Rhizophagus irregularis.</title>
        <authorList>
            <person name="Chen E.C.H."/>
            <person name="Morin E."/>
            <person name="Beaudet D."/>
            <person name="Noel J."/>
            <person name="Yildirir G."/>
            <person name="Ndikumana S."/>
            <person name="Charron P."/>
            <person name="St-Onge C."/>
            <person name="Giorgi J."/>
            <person name="Kruger M."/>
            <person name="Marton T."/>
            <person name="Ropars J."/>
            <person name="Grigoriev I.V."/>
            <person name="Hainaut M."/>
            <person name="Henrissat B."/>
            <person name="Roux C."/>
            <person name="Martin F."/>
            <person name="Corradi N."/>
        </authorList>
    </citation>
    <scope>NUCLEOTIDE SEQUENCE [LARGE SCALE GENOMIC DNA]</scope>
    <source>
        <strain evidence="3 4">DAOM 197198</strain>
    </source>
</reference>
<keyword evidence="1" id="KW-1133">Transmembrane helix</keyword>
<evidence type="ECO:0000313" key="3">
    <source>
        <dbReference type="EMBL" id="POG78237.1"/>
    </source>
</evidence>
<dbReference type="AlphaFoldDB" id="A0A2P4QKR9"/>
<proteinExistence type="predicted"/>
<dbReference type="InterPro" id="IPR002913">
    <property type="entry name" value="START_lipid-bd_dom"/>
</dbReference>
<dbReference type="VEuPathDB" id="FungiDB:RhiirFUN_009649"/>
<name>A0A2P4QKR9_RHIID</name>
<feature type="transmembrane region" description="Helical" evidence="1">
    <location>
        <begin position="45"/>
        <end position="65"/>
    </location>
</feature>
<evidence type="ECO:0000313" key="4">
    <source>
        <dbReference type="Proteomes" id="UP000018888"/>
    </source>
</evidence>
<gene>
    <name evidence="3" type="ORF">GLOIN_2v1540399</name>
</gene>
<dbReference type="PROSITE" id="PS50848">
    <property type="entry name" value="START"/>
    <property type="match status" value="1"/>
</dbReference>
<keyword evidence="1" id="KW-0472">Membrane</keyword>
<evidence type="ECO:0000259" key="2">
    <source>
        <dbReference type="PROSITE" id="PS50848"/>
    </source>
</evidence>
<dbReference type="PANTHER" id="PTHR19308">
    <property type="entry name" value="PHOSPHATIDYLCHOLINE TRANSFER PROTEIN"/>
    <property type="match status" value="1"/>
</dbReference>
<accession>A0A2P4QKR9</accession>